<dbReference type="PROSITE" id="PS50011">
    <property type="entry name" value="PROTEIN_KINASE_DOM"/>
    <property type="match status" value="1"/>
</dbReference>
<evidence type="ECO:0000256" key="7">
    <source>
        <dbReference type="ARBA" id="ARBA00022777"/>
    </source>
</evidence>
<dbReference type="Pfam" id="PF07714">
    <property type="entry name" value="PK_Tyr_Ser-Thr"/>
    <property type="match status" value="1"/>
</dbReference>
<dbReference type="PANTHER" id="PTHR27003:SF59">
    <property type="entry name" value="PROTEIN KINASE DOMAIN-CONTAINING PROTEIN"/>
    <property type="match status" value="1"/>
</dbReference>
<evidence type="ECO:0000256" key="9">
    <source>
        <dbReference type="ARBA" id="ARBA00022989"/>
    </source>
</evidence>
<comment type="subcellular location">
    <subcellularLocation>
        <location evidence="1">Membrane</location>
        <topology evidence="1">Single-pass type I membrane protein</topology>
    </subcellularLocation>
</comment>
<dbReference type="InterPro" id="IPR011009">
    <property type="entry name" value="Kinase-like_dom_sf"/>
</dbReference>
<dbReference type="SMART" id="SM00220">
    <property type="entry name" value="S_TKc"/>
    <property type="match status" value="1"/>
</dbReference>
<dbReference type="FunFam" id="1.10.510.10:FF:000252">
    <property type="entry name" value="Receptor-like protein kinase FERONIA"/>
    <property type="match status" value="1"/>
</dbReference>
<dbReference type="EMBL" id="KQ999417">
    <property type="protein sequence ID" value="KZV41610.1"/>
    <property type="molecule type" value="Genomic_DNA"/>
</dbReference>
<dbReference type="GO" id="GO:0004674">
    <property type="term" value="F:protein serine/threonine kinase activity"/>
    <property type="evidence" value="ECO:0007669"/>
    <property type="project" value="UniProtKB-KW"/>
</dbReference>
<keyword evidence="6 12" id="KW-0547">Nucleotide-binding</keyword>
<dbReference type="Gene3D" id="1.10.510.10">
    <property type="entry name" value="Transferase(Phosphotransferase) domain 1"/>
    <property type="match status" value="1"/>
</dbReference>
<dbReference type="CDD" id="cd14066">
    <property type="entry name" value="STKc_IRAK"/>
    <property type="match status" value="1"/>
</dbReference>
<dbReference type="PROSITE" id="PS00108">
    <property type="entry name" value="PROTEIN_KINASE_ST"/>
    <property type="match status" value="1"/>
</dbReference>
<feature type="signal peptide" evidence="14">
    <location>
        <begin position="1"/>
        <end position="24"/>
    </location>
</feature>
<evidence type="ECO:0000256" key="11">
    <source>
        <dbReference type="ARBA" id="ARBA00023180"/>
    </source>
</evidence>
<reference evidence="16 17" key="1">
    <citation type="journal article" date="2015" name="Proc. Natl. Acad. Sci. U.S.A.">
        <title>The resurrection genome of Boea hygrometrica: A blueprint for survival of dehydration.</title>
        <authorList>
            <person name="Xiao L."/>
            <person name="Yang G."/>
            <person name="Zhang L."/>
            <person name="Yang X."/>
            <person name="Zhao S."/>
            <person name="Ji Z."/>
            <person name="Zhou Q."/>
            <person name="Hu M."/>
            <person name="Wang Y."/>
            <person name="Chen M."/>
            <person name="Xu Y."/>
            <person name="Jin H."/>
            <person name="Xiao X."/>
            <person name="Hu G."/>
            <person name="Bao F."/>
            <person name="Hu Y."/>
            <person name="Wan P."/>
            <person name="Li L."/>
            <person name="Deng X."/>
            <person name="Kuang T."/>
            <person name="Xiang C."/>
            <person name="Zhu J.K."/>
            <person name="Oliver M.J."/>
            <person name="He Y."/>
        </authorList>
    </citation>
    <scope>NUCLEOTIDE SEQUENCE [LARGE SCALE GENOMIC DNA]</scope>
    <source>
        <strain evidence="17">cv. XS01</strain>
    </source>
</reference>
<keyword evidence="9 13" id="KW-1133">Transmembrane helix</keyword>
<feature type="binding site" evidence="12">
    <location>
        <position position="522"/>
    </location>
    <ligand>
        <name>ATP</name>
        <dbReference type="ChEBI" id="CHEBI:30616"/>
    </ligand>
</feature>
<feature type="domain" description="Protein kinase" evidence="15">
    <location>
        <begin position="494"/>
        <end position="781"/>
    </location>
</feature>
<evidence type="ECO:0000256" key="8">
    <source>
        <dbReference type="ARBA" id="ARBA00022840"/>
    </source>
</evidence>
<keyword evidence="8 12" id="KW-0067">ATP-binding</keyword>
<keyword evidence="3" id="KW-0808">Transferase</keyword>
<dbReference type="GO" id="GO:0004714">
    <property type="term" value="F:transmembrane receptor protein tyrosine kinase activity"/>
    <property type="evidence" value="ECO:0007669"/>
    <property type="project" value="InterPro"/>
</dbReference>
<dbReference type="InterPro" id="IPR008271">
    <property type="entry name" value="Ser/Thr_kinase_AS"/>
</dbReference>
<sequence>MFRSRKILLFLPTCFFFHFFSILASTFTYTVPDQYFVNCGSGSSPEVYGKTFVGDGNHGGVSLSSGNNSPVQDASLSSTVELYQSARVFRKLSWYEFNVQQDGTFVVRFHFLPFSSLGNVSDARFSVVASGFSLLSRFTVEKSNSSPHIEEFLITITAGKFKVYFVPDGDNSFAFVNAIEVFIAPPGFIPGSAPLVTREGNRGDFYSNLLSFPSRLIHRINVGGKNIMPNNDTLLRSWIPDAPYLFNRESAKDSVYGFRPKYQNSGAGATVFDAPEFVYGTAKQMNIDNSSGYYLFNITWSFRVKGGAKHLVRVHFCDIVSDTSNEGLKFNLYIYNQFSEMIWPYDVIPQLAAPFYRDYQVDSDDSGFINVSVGPSSDSNVKNAFLNGVEIMQLIEDTGSVSEGGGGAHLFMIIGSVVGGVILLVVILIVVLVCLRRRKSKAVEAFDRPVVPFYGGSSYSRTTDNKTVVGSPLADLNLGLKLHLSEILYATKNFDTKLMIGEGGFGKVYKGMLRNGTKVAVKRSDPRSSDQGLPEFHTEIMVLSKIRHNHLVSLIGYCDEREEMILVYEFMEKGTFREHLYKIESSEVSTPRSTLSWDQRVRICVGAAKGIHYLHTGSSGVIIHRDIKSTNILLDEHFVAKVADFGLSRSGPLDQTHVSTEVKGSFGYLDPEYFKYLQLTQKSDVYSFGVVLLEALCARPVVDQFLPRDKVSLVDWGMSQIKKGQLEQIVDPLLEGKINPDSLRKFGETVEKCLQEYGADRPNMVDVLWDLEYCLQLHHTVAPRMPYEDSMTDVGLPMPVIQRLPSHTLASDEDESNSYIDSSQVDAGEVFSLLKTGEAR</sequence>
<dbReference type="AlphaFoldDB" id="A0A2Z7CAC3"/>
<dbReference type="GO" id="GO:0005524">
    <property type="term" value="F:ATP binding"/>
    <property type="evidence" value="ECO:0007669"/>
    <property type="project" value="UniProtKB-UniRule"/>
</dbReference>
<dbReference type="Pfam" id="PF12819">
    <property type="entry name" value="Malectin_like"/>
    <property type="match status" value="1"/>
</dbReference>
<evidence type="ECO:0000256" key="12">
    <source>
        <dbReference type="PROSITE-ProRule" id="PRU10141"/>
    </source>
</evidence>
<dbReference type="InterPro" id="IPR001245">
    <property type="entry name" value="Ser-Thr/Tyr_kinase_cat_dom"/>
</dbReference>
<name>A0A2Z7CAC3_9LAMI</name>
<evidence type="ECO:0000256" key="14">
    <source>
        <dbReference type="SAM" id="SignalP"/>
    </source>
</evidence>
<keyword evidence="7 16" id="KW-0418">Kinase</keyword>
<evidence type="ECO:0000256" key="6">
    <source>
        <dbReference type="ARBA" id="ARBA00022741"/>
    </source>
</evidence>
<feature type="chain" id="PRO_5016325746" evidence="14">
    <location>
        <begin position="25"/>
        <end position="840"/>
    </location>
</feature>
<evidence type="ECO:0000313" key="17">
    <source>
        <dbReference type="Proteomes" id="UP000250235"/>
    </source>
</evidence>
<keyword evidence="17" id="KW-1185">Reference proteome</keyword>
<evidence type="ECO:0000256" key="2">
    <source>
        <dbReference type="ARBA" id="ARBA00022527"/>
    </source>
</evidence>
<dbReference type="InterPro" id="IPR017441">
    <property type="entry name" value="Protein_kinase_ATP_BS"/>
</dbReference>
<evidence type="ECO:0000256" key="1">
    <source>
        <dbReference type="ARBA" id="ARBA00004479"/>
    </source>
</evidence>
<evidence type="ECO:0000256" key="5">
    <source>
        <dbReference type="ARBA" id="ARBA00022729"/>
    </source>
</evidence>
<proteinExistence type="predicted"/>
<organism evidence="16 17">
    <name type="scientific">Dorcoceras hygrometricum</name>
    <dbReference type="NCBI Taxonomy" id="472368"/>
    <lineage>
        <taxon>Eukaryota</taxon>
        <taxon>Viridiplantae</taxon>
        <taxon>Streptophyta</taxon>
        <taxon>Embryophyta</taxon>
        <taxon>Tracheophyta</taxon>
        <taxon>Spermatophyta</taxon>
        <taxon>Magnoliopsida</taxon>
        <taxon>eudicotyledons</taxon>
        <taxon>Gunneridae</taxon>
        <taxon>Pentapetalae</taxon>
        <taxon>asterids</taxon>
        <taxon>lamiids</taxon>
        <taxon>Lamiales</taxon>
        <taxon>Gesneriaceae</taxon>
        <taxon>Didymocarpoideae</taxon>
        <taxon>Trichosporeae</taxon>
        <taxon>Loxocarpinae</taxon>
        <taxon>Dorcoceras</taxon>
    </lineage>
</organism>
<dbReference type="Proteomes" id="UP000250235">
    <property type="component" value="Unassembled WGS sequence"/>
</dbReference>
<keyword evidence="10 13" id="KW-0472">Membrane</keyword>
<keyword evidence="5 14" id="KW-0732">Signal</keyword>
<dbReference type="OrthoDB" id="1928639at2759"/>
<keyword evidence="16" id="KW-0675">Receptor</keyword>
<dbReference type="GO" id="GO:0005886">
    <property type="term" value="C:plasma membrane"/>
    <property type="evidence" value="ECO:0007669"/>
    <property type="project" value="TreeGrafter"/>
</dbReference>
<feature type="transmembrane region" description="Helical" evidence="13">
    <location>
        <begin position="410"/>
        <end position="435"/>
    </location>
</feature>
<dbReference type="InterPro" id="IPR000719">
    <property type="entry name" value="Prot_kinase_dom"/>
</dbReference>
<dbReference type="Gene3D" id="3.30.200.20">
    <property type="entry name" value="Phosphorylase Kinase, domain 1"/>
    <property type="match status" value="1"/>
</dbReference>
<evidence type="ECO:0000256" key="10">
    <source>
        <dbReference type="ARBA" id="ARBA00023136"/>
    </source>
</evidence>
<keyword evidence="2" id="KW-0723">Serine/threonine-protein kinase</keyword>
<dbReference type="SUPFAM" id="SSF56112">
    <property type="entry name" value="Protein kinase-like (PK-like)"/>
    <property type="match status" value="1"/>
</dbReference>
<keyword evidence="11" id="KW-0325">Glycoprotein</keyword>
<dbReference type="GO" id="GO:0009506">
    <property type="term" value="C:plasmodesma"/>
    <property type="evidence" value="ECO:0007669"/>
    <property type="project" value="TreeGrafter"/>
</dbReference>
<evidence type="ECO:0000259" key="15">
    <source>
        <dbReference type="PROSITE" id="PS50011"/>
    </source>
</evidence>
<dbReference type="PROSITE" id="PS00107">
    <property type="entry name" value="PROTEIN_KINASE_ATP"/>
    <property type="match status" value="1"/>
</dbReference>
<accession>A0A2Z7CAC3</accession>
<dbReference type="FunFam" id="3.30.200.20:FF:000039">
    <property type="entry name" value="receptor-like protein kinase FERONIA"/>
    <property type="match status" value="1"/>
</dbReference>
<evidence type="ECO:0000313" key="16">
    <source>
        <dbReference type="EMBL" id="KZV41610.1"/>
    </source>
</evidence>
<dbReference type="InterPro" id="IPR045272">
    <property type="entry name" value="ANXUR1/2-like"/>
</dbReference>
<evidence type="ECO:0000256" key="4">
    <source>
        <dbReference type="ARBA" id="ARBA00022692"/>
    </source>
</evidence>
<protein>
    <submittedName>
        <fullName evidence="16">Putative receptor-like protein kinase</fullName>
    </submittedName>
</protein>
<keyword evidence="4 13" id="KW-0812">Transmembrane</keyword>
<dbReference type="FunFam" id="2.60.120.430:FF:000013">
    <property type="entry name" value="Putative receptor-like protein kinase"/>
    <property type="match status" value="1"/>
</dbReference>
<dbReference type="InterPro" id="IPR024788">
    <property type="entry name" value="Malectin-like_Carb-bd_dom"/>
</dbReference>
<evidence type="ECO:0000256" key="13">
    <source>
        <dbReference type="SAM" id="Phobius"/>
    </source>
</evidence>
<evidence type="ECO:0000256" key="3">
    <source>
        <dbReference type="ARBA" id="ARBA00022679"/>
    </source>
</evidence>
<dbReference type="PANTHER" id="PTHR27003">
    <property type="entry name" value="OS07G0166700 PROTEIN"/>
    <property type="match status" value="1"/>
</dbReference>
<dbReference type="Gene3D" id="2.60.120.430">
    <property type="entry name" value="Galactose-binding lectin"/>
    <property type="match status" value="2"/>
</dbReference>
<gene>
    <name evidence="16" type="ORF">F511_15379</name>
</gene>